<sequence>MAVDKASREAAERRLIQRANELGVKQVDLVRATGKGKSTVNGWFVGKGFPTGVTLIKVCRALRCSVEWLVMGEGAVAPASPAHFVASLPGAWEWRHHPGANHLRLPRLTLDGNDQVEVRLASRDMLKRSEHPEAAAWLPVVGACAEPVVALGDLALVDTGCRSIEGSGEYWALAYSGGIAVHRCHTDPSGSIILEDASRPSGAMTVARGDIKVLGKVFMRYGPI</sequence>
<dbReference type="RefSeq" id="WP_345316136.1">
    <property type="nucleotide sequence ID" value="NZ_BAABLF010000006.1"/>
</dbReference>
<evidence type="ECO:0000313" key="2">
    <source>
        <dbReference type="EMBL" id="GAA5189477.1"/>
    </source>
</evidence>
<dbReference type="SUPFAM" id="SSF47413">
    <property type="entry name" value="lambda repressor-like DNA-binding domains"/>
    <property type="match status" value="1"/>
</dbReference>
<comment type="caution">
    <text evidence="2">The sequence shown here is derived from an EMBL/GenBank/DDBJ whole genome shotgun (WGS) entry which is preliminary data.</text>
</comment>
<dbReference type="SMART" id="SM00530">
    <property type="entry name" value="HTH_XRE"/>
    <property type="match status" value="1"/>
</dbReference>
<protein>
    <recommendedName>
        <fullName evidence="1">HTH cro/C1-type domain-containing protein</fullName>
    </recommendedName>
</protein>
<proteinExistence type="predicted"/>
<dbReference type="CDD" id="cd00093">
    <property type="entry name" value="HTH_XRE"/>
    <property type="match status" value="1"/>
</dbReference>
<name>A0ABP9RZD2_9GAMM</name>
<evidence type="ECO:0000313" key="3">
    <source>
        <dbReference type="Proteomes" id="UP001501600"/>
    </source>
</evidence>
<evidence type="ECO:0000259" key="1">
    <source>
        <dbReference type="PROSITE" id="PS50943"/>
    </source>
</evidence>
<dbReference type="EMBL" id="BAABLF010000006">
    <property type="protein sequence ID" value="GAA5189477.1"/>
    <property type="molecule type" value="Genomic_DNA"/>
</dbReference>
<dbReference type="InterPro" id="IPR001387">
    <property type="entry name" value="Cro/C1-type_HTH"/>
</dbReference>
<dbReference type="Gene3D" id="1.10.260.40">
    <property type="entry name" value="lambda repressor-like DNA-binding domains"/>
    <property type="match status" value="1"/>
</dbReference>
<organism evidence="2 3">
    <name type="scientific">Ferrimonas gelatinilytica</name>
    <dbReference type="NCBI Taxonomy" id="1255257"/>
    <lineage>
        <taxon>Bacteria</taxon>
        <taxon>Pseudomonadati</taxon>
        <taxon>Pseudomonadota</taxon>
        <taxon>Gammaproteobacteria</taxon>
        <taxon>Alteromonadales</taxon>
        <taxon>Ferrimonadaceae</taxon>
        <taxon>Ferrimonas</taxon>
    </lineage>
</organism>
<reference evidence="3" key="1">
    <citation type="journal article" date="2019" name="Int. J. Syst. Evol. Microbiol.">
        <title>The Global Catalogue of Microorganisms (GCM) 10K type strain sequencing project: providing services to taxonomists for standard genome sequencing and annotation.</title>
        <authorList>
            <consortium name="The Broad Institute Genomics Platform"/>
            <consortium name="The Broad Institute Genome Sequencing Center for Infectious Disease"/>
            <person name="Wu L."/>
            <person name="Ma J."/>
        </authorList>
    </citation>
    <scope>NUCLEOTIDE SEQUENCE [LARGE SCALE GENOMIC DNA]</scope>
    <source>
        <strain evidence="3">JCM 18720</strain>
    </source>
</reference>
<gene>
    <name evidence="2" type="ORF">GCM10025772_11970</name>
</gene>
<feature type="domain" description="HTH cro/C1-type" evidence="1">
    <location>
        <begin position="15"/>
        <end position="69"/>
    </location>
</feature>
<dbReference type="Pfam" id="PF01381">
    <property type="entry name" value="HTH_3"/>
    <property type="match status" value="1"/>
</dbReference>
<accession>A0ABP9RZD2</accession>
<dbReference type="InterPro" id="IPR010982">
    <property type="entry name" value="Lambda_DNA-bd_dom_sf"/>
</dbReference>
<dbReference type="Proteomes" id="UP001501600">
    <property type="component" value="Unassembled WGS sequence"/>
</dbReference>
<keyword evidence="3" id="KW-1185">Reference proteome</keyword>
<dbReference type="PROSITE" id="PS50943">
    <property type="entry name" value="HTH_CROC1"/>
    <property type="match status" value="1"/>
</dbReference>